<dbReference type="GO" id="GO:0000329">
    <property type="term" value="C:fungal-type vacuole membrane"/>
    <property type="evidence" value="ECO:0007669"/>
    <property type="project" value="InterPro"/>
</dbReference>
<dbReference type="OrthoDB" id="5596576at2759"/>
<feature type="domain" description="Tag1-like fifth Ig-like" evidence="5">
    <location>
        <begin position="750"/>
        <end position="850"/>
    </location>
</feature>
<evidence type="ECO:0000259" key="4">
    <source>
        <dbReference type="Pfam" id="PF26150"/>
    </source>
</evidence>
<dbReference type="Pfam" id="PF26150">
    <property type="entry name" value="LEA-2_4"/>
    <property type="match status" value="1"/>
</dbReference>
<gene>
    <name evidence="6" type="ORF">B0A49_11166</name>
</gene>
<reference evidence="6 7" key="1">
    <citation type="submission" date="2017-03" db="EMBL/GenBank/DDBJ databases">
        <title>Genomes of endolithic fungi from Antarctica.</title>
        <authorList>
            <person name="Coleine C."/>
            <person name="Masonjones S."/>
            <person name="Stajich J.E."/>
        </authorList>
    </citation>
    <scope>NUCLEOTIDE SEQUENCE [LARGE SCALE GENOMIC DNA]</scope>
    <source>
        <strain evidence="6 7">CCFEE 5187</strain>
    </source>
</reference>
<feature type="region of interest" description="Disordered" evidence="1">
    <location>
        <begin position="1022"/>
        <end position="1045"/>
    </location>
</feature>
<dbReference type="AlphaFoldDB" id="A0A4V5NEB4"/>
<feature type="region of interest" description="Disordered" evidence="1">
    <location>
        <begin position="1"/>
        <end position="69"/>
    </location>
</feature>
<dbReference type="SUPFAM" id="SSF117070">
    <property type="entry name" value="LEA14-like"/>
    <property type="match status" value="1"/>
</dbReference>
<evidence type="ECO:0000259" key="5">
    <source>
        <dbReference type="Pfam" id="PF26153"/>
    </source>
</evidence>
<accession>A0A4V5NEB4</accession>
<keyword evidence="2" id="KW-0472">Membrane</keyword>
<feature type="domain" description="Tag1-like fourth Ig-like" evidence="4">
    <location>
        <begin position="603"/>
        <end position="717"/>
    </location>
</feature>
<feature type="transmembrane region" description="Helical" evidence="2">
    <location>
        <begin position="93"/>
        <end position="117"/>
    </location>
</feature>
<evidence type="ECO:0000313" key="6">
    <source>
        <dbReference type="EMBL" id="TKA57259.1"/>
    </source>
</evidence>
<evidence type="ECO:0000259" key="3">
    <source>
        <dbReference type="Pfam" id="PF22786"/>
    </source>
</evidence>
<dbReference type="EMBL" id="NAJN01002136">
    <property type="protein sequence ID" value="TKA57259.1"/>
    <property type="molecule type" value="Genomic_DNA"/>
</dbReference>
<comment type="caution">
    <text evidence="6">The sequence shown here is derived from an EMBL/GenBank/DDBJ whole genome shotgun (WGS) entry which is preliminary data.</text>
</comment>
<proteinExistence type="predicted"/>
<dbReference type="InterPro" id="IPR046368">
    <property type="entry name" value="Tag1"/>
</dbReference>
<keyword evidence="2" id="KW-0812">Transmembrane</keyword>
<feature type="domain" description="Tag1 C-terminal" evidence="3">
    <location>
        <begin position="479"/>
        <end position="591"/>
    </location>
</feature>
<dbReference type="PANTHER" id="PTHR35895">
    <property type="entry name" value="CHROMOSOME 16, WHOLE GENOME SHOTGUN SEQUENCE"/>
    <property type="match status" value="1"/>
</dbReference>
<evidence type="ECO:0000313" key="7">
    <source>
        <dbReference type="Proteomes" id="UP000308768"/>
    </source>
</evidence>
<feature type="compositionally biased region" description="Acidic residues" evidence="1">
    <location>
        <begin position="1177"/>
        <end position="1186"/>
    </location>
</feature>
<name>A0A4V5NEB4_9PEZI</name>
<feature type="compositionally biased region" description="Polar residues" evidence="1">
    <location>
        <begin position="1022"/>
        <end position="1035"/>
    </location>
</feature>
<feature type="compositionally biased region" description="Low complexity" evidence="1">
    <location>
        <begin position="32"/>
        <end position="43"/>
    </location>
</feature>
<dbReference type="InterPro" id="IPR059065">
    <property type="entry name" value="Ig_Tag1-like_4th"/>
</dbReference>
<evidence type="ECO:0000256" key="2">
    <source>
        <dbReference type="SAM" id="Phobius"/>
    </source>
</evidence>
<feature type="compositionally biased region" description="Polar residues" evidence="1">
    <location>
        <begin position="1"/>
        <end position="18"/>
    </location>
</feature>
<dbReference type="Pfam" id="PF13136">
    <property type="entry name" value="DUF3984"/>
    <property type="match status" value="1"/>
</dbReference>
<dbReference type="Pfam" id="PF26174">
    <property type="entry name" value="LEA-2_1"/>
    <property type="match status" value="1"/>
</dbReference>
<dbReference type="PANTHER" id="PTHR35895:SF3">
    <property type="entry name" value="PRE-RRNA PROCESSING PROTEIN"/>
    <property type="match status" value="1"/>
</dbReference>
<feature type="compositionally biased region" description="Basic and acidic residues" evidence="1">
    <location>
        <begin position="1187"/>
        <end position="1206"/>
    </location>
</feature>
<dbReference type="Pfam" id="PF22786">
    <property type="entry name" value="Tag1_C"/>
    <property type="match status" value="1"/>
</dbReference>
<protein>
    <submittedName>
        <fullName evidence="6">Uncharacterized protein</fullName>
    </submittedName>
</protein>
<organism evidence="6 7">
    <name type="scientific">Cryomyces minteri</name>
    <dbReference type="NCBI Taxonomy" id="331657"/>
    <lineage>
        <taxon>Eukaryota</taxon>
        <taxon>Fungi</taxon>
        <taxon>Dikarya</taxon>
        <taxon>Ascomycota</taxon>
        <taxon>Pezizomycotina</taxon>
        <taxon>Dothideomycetes</taxon>
        <taxon>Dothideomycetes incertae sedis</taxon>
        <taxon>Cryomyces</taxon>
    </lineage>
</organism>
<feature type="region of interest" description="Disordered" evidence="1">
    <location>
        <begin position="969"/>
        <end position="996"/>
    </location>
</feature>
<keyword evidence="7" id="KW-1185">Reference proteome</keyword>
<feature type="region of interest" description="Disordered" evidence="1">
    <location>
        <begin position="1177"/>
        <end position="1231"/>
    </location>
</feature>
<sequence length="1248" mass="134860">MTDSNPPSSPPLGSTRTPSVRPASIRSSHTGTNRSLRSQTSSRTTEETPLLAREDANESDDERQQSNGALPAASSALRSLHDHTKGGRRWPSILALVFLCLVVIVIMALVFFAPAIVKEYAMQATTFEPTSLSIDSFTPTGVRARIQGDLAMDASRVRKKAVRDLGRFGTWVAKEVESGETDVEVTLPEYGNVVLGTATVPPIKISVRNGHTTHVNFLSDLQPGNVDGIRRIANDWLDGKLGQLRVQGKATVPLKSGLLRLGDQSVAHSVVLEGDDIPSMPEYDILRLNFHEIDLPGIQKGMAADVALRVGNKHPLDFTVPPLGFNILVDGCASSDPYIMLADATTGDVHIEPKEDLYLNVSGIVRGLPEALTQACPGSQESPLDALLGEYIHGKDTTIYVRGSDSSSPDTPKWITDLISGITVPVPFPGHTFGHLIRNFTLANVHFGLPDPFAKPGSPEAQPQISAKIKALVALPEEMNFNIDVGRVRADADVYYHGKKLGYLDLRKWQKANSTRADVDGLPGLAVEAAIRKAPLQVTDDNIFSEVIQALVFGGKMIYLTVKADVDVEMKTALGEFAVRKIPAEGVVPVKPISGGAIGTFAPKLGNLKILDTGSSSITLQAEVNVTNPTEYSATVPYIDINILNNGTILGHATAKDVKVVPGPNKNILVTAVWDPLTSSGSKGQAVGKEFLSQYISGWNSTITLKTHKGSIPSQPALGKALESMEIVMPTPKLSAPIPGHGDGDGGDDKDMGPHFIEDATMHLFTSTATFTLLSPLKYSTLFITYINATAFYKDDPAGHIDYDLQFAVPPGATTSPRLPVDWSLGSVGYDAVKGALGGTLKLSAKAIVGNLTLAPLSSKYSLPTSPIDNEDYAYTPRSSYIQGKSAPTTPGILSRSNSRHRLGGLSRKYACEDDAGYVDAGYAYDVAPDYAFTRRMSRAESKMGRPEVGSGFIPKAKSSTALLLRQGGLRSARRPPPPQQKKSLHHLRSGTSSSVRVQASDDDWLIRAGVAIAAGTRESKGQSWLLSRDSSTSLVHPDDDSEDDALQSLSASTQRLHFADDEYSPVSPRVSRWSSRIPSRANSAWNSRRGSKIELLTPVGARTPTNDDVFEPNNNTILPSEPDFVDVDEALESAVNDEELISRLAREQSSGLGGWVDRLIGWNLFRVEEDREDTEDEEVVVESEEETRKRRETEALRKREARERLVAPAPANTNMPQRAGAEEEDERDGGGWRDAAWLLSVATKVIL</sequence>
<dbReference type="InterPro" id="IPR025040">
    <property type="entry name" value="DUF3984"/>
</dbReference>
<keyword evidence="2" id="KW-1133">Transmembrane helix</keyword>
<dbReference type="Proteomes" id="UP000308768">
    <property type="component" value="Unassembled WGS sequence"/>
</dbReference>
<dbReference type="InterPro" id="IPR059066">
    <property type="entry name" value="Ig_Tag1-like_5th"/>
</dbReference>
<dbReference type="InterPro" id="IPR055011">
    <property type="entry name" value="Tag1_C"/>
</dbReference>
<dbReference type="Pfam" id="PF26153">
    <property type="entry name" value="LEA-2L_5"/>
    <property type="match status" value="1"/>
</dbReference>
<evidence type="ECO:0000256" key="1">
    <source>
        <dbReference type="SAM" id="MobiDB-lite"/>
    </source>
</evidence>